<name>A0A0G0X6E9_UNCKA</name>
<organism evidence="14 15">
    <name type="scientific">candidate division WWE3 bacterium GW2011_GWC1_41_7</name>
    <dbReference type="NCBI Taxonomy" id="1619119"/>
    <lineage>
        <taxon>Bacteria</taxon>
        <taxon>Katanobacteria</taxon>
    </lineage>
</organism>
<protein>
    <recommendedName>
        <fullName evidence="8 9">Chromosomal replication initiator protein DnaA</fullName>
    </recommendedName>
</protein>
<dbReference type="Gene3D" id="1.10.1750.10">
    <property type="match status" value="1"/>
</dbReference>
<dbReference type="Pfam" id="PF00308">
    <property type="entry name" value="Bac_DnaA"/>
    <property type="match status" value="1"/>
</dbReference>
<dbReference type="InterPro" id="IPR038454">
    <property type="entry name" value="DnaA_N_sf"/>
</dbReference>
<dbReference type="Gene3D" id="3.40.50.300">
    <property type="entry name" value="P-loop containing nucleotide triphosphate hydrolases"/>
    <property type="match status" value="1"/>
</dbReference>
<comment type="domain">
    <text evidence="8">Domain I is involved in oligomerization and binding regulators, domain II is flexibile and of varying length in different bacteria, domain III forms the AAA+ region, while domain IV binds dsDNA.</text>
</comment>
<dbReference type="Pfam" id="PF08299">
    <property type="entry name" value="Bac_DnaA_C"/>
    <property type="match status" value="1"/>
</dbReference>
<dbReference type="CDD" id="cd06571">
    <property type="entry name" value="Bac_DnaA_C"/>
    <property type="match status" value="1"/>
</dbReference>
<dbReference type="EMBL" id="LCBX01000024">
    <property type="protein sequence ID" value="KKS20550.1"/>
    <property type="molecule type" value="Genomic_DNA"/>
</dbReference>
<evidence type="ECO:0000256" key="5">
    <source>
        <dbReference type="ARBA" id="ARBA00022840"/>
    </source>
</evidence>
<keyword evidence="6 8" id="KW-0446">Lipid-binding</keyword>
<dbReference type="GO" id="GO:0005524">
    <property type="term" value="F:ATP binding"/>
    <property type="evidence" value="ECO:0007669"/>
    <property type="project" value="UniProtKB-UniRule"/>
</dbReference>
<evidence type="ECO:0000313" key="15">
    <source>
        <dbReference type="Proteomes" id="UP000034507"/>
    </source>
</evidence>
<dbReference type="PROSITE" id="PS01008">
    <property type="entry name" value="DNAA"/>
    <property type="match status" value="1"/>
</dbReference>
<keyword evidence="5 8" id="KW-0067">ATP-binding</keyword>
<feature type="domain" description="Chromosomal replication initiator DnaA C-terminal" evidence="13">
    <location>
        <begin position="372"/>
        <end position="441"/>
    </location>
</feature>
<dbReference type="GO" id="GO:0006270">
    <property type="term" value="P:DNA replication initiation"/>
    <property type="evidence" value="ECO:0007669"/>
    <property type="project" value="UniProtKB-UniRule"/>
</dbReference>
<feature type="binding site" evidence="8">
    <location>
        <position position="167"/>
    </location>
    <ligand>
        <name>ATP</name>
        <dbReference type="ChEBI" id="CHEBI:30616"/>
    </ligand>
</feature>
<keyword evidence="7 8" id="KW-0238">DNA-binding</keyword>
<dbReference type="GO" id="GO:0008289">
    <property type="term" value="F:lipid binding"/>
    <property type="evidence" value="ECO:0007669"/>
    <property type="project" value="UniProtKB-KW"/>
</dbReference>
<keyword evidence="2 8" id="KW-0963">Cytoplasm</keyword>
<dbReference type="GO" id="GO:0005737">
    <property type="term" value="C:cytoplasm"/>
    <property type="evidence" value="ECO:0007669"/>
    <property type="project" value="UniProtKB-SubCell"/>
</dbReference>
<evidence type="ECO:0000256" key="8">
    <source>
        <dbReference type="HAMAP-Rule" id="MF_00377"/>
    </source>
</evidence>
<dbReference type="InterPro" id="IPR018312">
    <property type="entry name" value="Chromosome_initiator_DnaA_CS"/>
</dbReference>
<evidence type="ECO:0000256" key="11">
    <source>
        <dbReference type="RuleBase" id="RU004227"/>
    </source>
</evidence>
<evidence type="ECO:0000256" key="7">
    <source>
        <dbReference type="ARBA" id="ARBA00023125"/>
    </source>
</evidence>
<dbReference type="PANTHER" id="PTHR30050">
    <property type="entry name" value="CHROMOSOMAL REPLICATION INITIATOR PROTEIN DNAA"/>
    <property type="match status" value="1"/>
</dbReference>
<proteinExistence type="inferred from homology"/>
<evidence type="ECO:0000256" key="3">
    <source>
        <dbReference type="ARBA" id="ARBA00022705"/>
    </source>
</evidence>
<accession>A0A0G0X6E9</accession>
<dbReference type="NCBIfam" id="TIGR00362">
    <property type="entry name" value="DnaA"/>
    <property type="match status" value="1"/>
</dbReference>
<dbReference type="SUPFAM" id="SSF48295">
    <property type="entry name" value="TrpR-like"/>
    <property type="match status" value="1"/>
</dbReference>
<dbReference type="FunFam" id="3.40.50.300:FF:000668">
    <property type="entry name" value="Chromosomal replication initiator protein DnaA"/>
    <property type="match status" value="1"/>
</dbReference>
<gene>
    <name evidence="8 14" type="primary">dnaA</name>
    <name evidence="14" type="ORF">UU77_C0024G0006</name>
</gene>
<dbReference type="HAMAP" id="MF_00377">
    <property type="entry name" value="DnaA_bact"/>
    <property type="match status" value="1"/>
</dbReference>
<feature type="domain" description="AAA+ ATPase" evidence="12">
    <location>
        <begin position="154"/>
        <end position="288"/>
    </location>
</feature>
<dbReference type="PRINTS" id="PR00051">
    <property type="entry name" value="DNAA"/>
</dbReference>
<dbReference type="InterPro" id="IPR001957">
    <property type="entry name" value="Chromosome_initiator_DnaA"/>
</dbReference>
<keyword evidence="3 8" id="KW-0235">DNA replication</keyword>
<evidence type="ECO:0000256" key="9">
    <source>
        <dbReference type="NCBIfam" id="TIGR00362"/>
    </source>
</evidence>
<evidence type="ECO:0000259" key="13">
    <source>
        <dbReference type="SMART" id="SM00760"/>
    </source>
</evidence>
<dbReference type="Gene3D" id="3.30.300.180">
    <property type="match status" value="1"/>
</dbReference>
<dbReference type="InterPro" id="IPR010921">
    <property type="entry name" value="Trp_repressor/repl_initiator"/>
</dbReference>
<comment type="subcellular location">
    <subcellularLocation>
        <location evidence="8">Cytoplasm</location>
    </subcellularLocation>
</comment>
<dbReference type="PANTHER" id="PTHR30050:SF2">
    <property type="entry name" value="CHROMOSOMAL REPLICATION INITIATOR PROTEIN DNAA"/>
    <property type="match status" value="1"/>
</dbReference>
<feature type="region of interest" description="Domain I, interacts with DnaA modulators" evidence="8">
    <location>
        <begin position="1"/>
        <end position="105"/>
    </location>
</feature>
<dbReference type="InterPro" id="IPR027417">
    <property type="entry name" value="P-loop_NTPase"/>
</dbReference>
<dbReference type="InterPro" id="IPR013159">
    <property type="entry name" value="DnaA_C"/>
</dbReference>
<feature type="region of interest" description="Domain IV, binds dsDNA" evidence="8">
    <location>
        <begin position="344"/>
        <end position="465"/>
    </location>
</feature>
<dbReference type="SUPFAM" id="SSF52540">
    <property type="entry name" value="P-loop containing nucleoside triphosphate hydrolases"/>
    <property type="match status" value="1"/>
</dbReference>
<evidence type="ECO:0000259" key="12">
    <source>
        <dbReference type="SMART" id="SM00382"/>
    </source>
</evidence>
<feature type="binding site" evidence="8">
    <location>
        <position position="169"/>
    </location>
    <ligand>
        <name>ATP</name>
        <dbReference type="ChEBI" id="CHEBI:30616"/>
    </ligand>
</feature>
<evidence type="ECO:0000256" key="1">
    <source>
        <dbReference type="ARBA" id="ARBA00006583"/>
    </source>
</evidence>
<dbReference type="PATRIC" id="fig|1619119.3.peg.579"/>
<evidence type="ECO:0000256" key="2">
    <source>
        <dbReference type="ARBA" id="ARBA00022490"/>
    </source>
</evidence>
<evidence type="ECO:0000256" key="4">
    <source>
        <dbReference type="ARBA" id="ARBA00022741"/>
    </source>
</evidence>
<comment type="caution">
    <text evidence="14">The sequence shown here is derived from an EMBL/GenBank/DDBJ whole genome shotgun (WGS) entry which is preliminary data.</text>
</comment>
<dbReference type="InterPro" id="IPR013317">
    <property type="entry name" value="DnaA_dom"/>
</dbReference>
<dbReference type="Proteomes" id="UP000034507">
    <property type="component" value="Unassembled WGS sequence"/>
</dbReference>
<evidence type="ECO:0000256" key="10">
    <source>
        <dbReference type="RuleBase" id="RU000577"/>
    </source>
</evidence>
<comment type="function">
    <text evidence="8 10">Plays an essential role in the initiation and regulation of chromosomal replication. ATP-DnaA binds to the origin of replication (oriC) to initiate formation of the DNA replication initiation complex once per cell cycle. Binds the DnaA box (a 9 base pair repeat at the origin) and separates the double-stranded (ds)DNA. Forms a right-handed helical filament on oriC DNA; dsDNA binds to the exterior of the filament while single-stranded (ss)DNA is stabiized in the filament's interior. The ATP-DnaA-oriC complex binds and stabilizes one strand of the AT-rich DNA unwinding element (DUE), permitting loading of DNA polymerase. After initiation quickly degrades to an ADP-DnaA complex that is not apt for DNA replication. Binds acidic phospholipids.</text>
</comment>
<reference evidence="14 15" key="1">
    <citation type="journal article" date="2015" name="Nature">
        <title>rRNA introns, odd ribosomes, and small enigmatic genomes across a large radiation of phyla.</title>
        <authorList>
            <person name="Brown C.T."/>
            <person name="Hug L.A."/>
            <person name="Thomas B.C."/>
            <person name="Sharon I."/>
            <person name="Castelle C.J."/>
            <person name="Singh A."/>
            <person name="Wilkins M.J."/>
            <person name="Williams K.H."/>
            <person name="Banfield J.F."/>
        </authorList>
    </citation>
    <scope>NUCLEOTIDE SEQUENCE [LARGE SCALE GENOMIC DNA]</scope>
</reference>
<dbReference type="GO" id="GO:0005886">
    <property type="term" value="C:plasma membrane"/>
    <property type="evidence" value="ECO:0007669"/>
    <property type="project" value="TreeGrafter"/>
</dbReference>
<evidence type="ECO:0000313" key="14">
    <source>
        <dbReference type="EMBL" id="KKS20550.1"/>
    </source>
</evidence>
<dbReference type="GO" id="GO:0006275">
    <property type="term" value="P:regulation of DNA replication"/>
    <property type="evidence" value="ECO:0007669"/>
    <property type="project" value="UniProtKB-UniRule"/>
</dbReference>
<evidence type="ECO:0000256" key="6">
    <source>
        <dbReference type="ARBA" id="ARBA00023121"/>
    </source>
</evidence>
<dbReference type="InterPro" id="IPR003593">
    <property type="entry name" value="AAA+_ATPase"/>
</dbReference>
<dbReference type="Pfam" id="PF11638">
    <property type="entry name" value="DnaA_N"/>
    <property type="match status" value="1"/>
</dbReference>
<comment type="caution">
    <text evidence="8">Lacks conserved residue(s) required for the propagation of feature annotation.</text>
</comment>
<dbReference type="Gene3D" id="1.10.8.60">
    <property type="match status" value="1"/>
</dbReference>
<dbReference type="SMART" id="SM00760">
    <property type="entry name" value="Bac_DnaA_C"/>
    <property type="match status" value="1"/>
</dbReference>
<dbReference type="GO" id="GO:0003688">
    <property type="term" value="F:DNA replication origin binding"/>
    <property type="evidence" value="ECO:0007669"/>
    <property type="project" value="UniProtKB-UniRule"/>
</dbReference>
<dbReference type="InterPro" id="IPR020591">
    <property type="entry name" value="Chromosome_initiator_DnaA-like"/>
</dbReference>
<comment type="subunit">
    <text evidence="8">Oligomerizes as a right-handed, spiral filament on DNA at oriC.</text>
</comment>
<comment type="similarity">
    <text evidence="1 8 11">Belongs to the DnaA family.</text>
</comment>
<sequence>MSAENYIDVEAKKLWKKVLSELEIDLSPIVFNTWVSRASAENLDDGSIDLVCPSTYIKDQLSGKYFPLIKGSLDRLGHAEHKINFIVREEKEVKEPKEIGPLFAEQTKQTVVSAEVYRKVGLSRKNTFENYLMGNNNRLAYAIAMAVAENPGKSYNPFFLYSGVGLGKTHLMQAIGNKILQDKPDLKVVYCTGETFTNELIETLQKGKRNGKYTANEFRDKFRKADVLLIDDVQFVAGREATQEEFFHTFDALHRAQKQIVITSDRPPKDFTNLEQRITSRFSMGIIADIQQADVEMRTAILRKKRDENEDPIPNEVIDYIAEKIDSNIRELEGAYLQVLTQSHAIGTEMTVENAAKALGQSIKDDVRKPVNLNQILKAVCNYYSVKAVDIKGKKRTKDLVIPRQVAMYLIKELTQTPYMTIGEFLGGRDHTTIMHGVEKINGEVSEMGKTRQDVANVKQTIFSV</sequence>
<dbReference type="SMART" id="SM00382">
    <property type="entry name" value="AAA"/>
    <property type="match status" value="1"/>
</dbReference>
<feature type="binding site" evidence="8">
    <location>
        <position position="168"/>
    </location>
    <ligand>
        <name>ATP</name>
        <dbReference type="ChEBI" id="CHEBI:30616"/>
    </ligand>
</feature>
<dbReference type="AlphaFoldDB" id="A0A0G0X6E9"/>
<keyword evidence="4 8" id="KW-0547">Nucleotide-binding</keyword>
<dbReference type="InterPro" id="IPR024633">
    <property type="entry name" value="DnaA_N_dom"/>
</dbReference>
<feature type="binding site" evidence="8">
    <location>
        <position position="165"/>
    </location>
    <ligand>
        <name>ATP</name>
        <dbReference type="ChEBI" id="CHEBI:30616"/>
    </ligand>
</feature>
<dbReference type="CDD" id="cd00009">
    <property type="entry name" value="AAA"/>
    <property type="match status" value="1"/>
</dbReference>